<dbReference type="GO" id="GO:0009507">
    <property type="term" value="C:chloroplast"/>
    <property type="evidence" value="ECO:0007669"/>
    <property type="project" value="UniProtKB-SubCell"/>
</dbReference>
<evidence type="ECO:0000256" key="2">
    <source>
        <dbReference type="ARBA" id="ARBA00022448"/>
    </source>
</evidence>
<dbReference type="Gramene" id="Pp3c4_27660V3.3">
    <property type="protein sequence ID" value="Pp3c4_27660V3.3"/>
    <property type="gene ID" value="Pp3c4_27660"/>
</dbReference>
<keyword evidence="5" id="KW-0809">Transit peptide</keyword>
<feature type="domain" description="Thioredoxin" evidence="11">
    <location>
        <begin position="82"/>
        <end position="143"/>
    </location>
</feature>
<dbReference type="GO" id="GO:0045454">
    <property type="term" value="P:cell redox homeostasis"/>
    <property type="evidence" value="ECO:0007669"/>
    <property type="project" value="InterPro"/>
</dbReference>
<organism evidence="12 13">
    <name type="scientific">Physcomitrium patens</name>
    <name type="common">Spreading-leaved earth moss</name>
    <name type="synonym">Physcomitrella patens</name>
    <dbReference type="NCBI Taxonomy" id="3218"/>
    <lineage>
        <taxon>Eukaryota</taxon>
        <taxon>Viridiplantae</taxon>
        <taxon>Streptophyta</taxon>
        <taxon>Embryophyta</taxon>
        <taxon>Bryophyta</taxon>
        <taxon>Bryophytina</taxon>
        <taxon>Bryopsida</taxon>
        <taxon>Funariidae</taxon>
        <taxon>Funariales</taxon>
        <taxon>Funariaceae</taxon>
        <taxon>Physcomitrium</taxon>
    </lineage>
</organism>
<keyword evidence="6" id="KW-0249">Electron transport</keyword>
<proteinExistence type="inferred from homology"/>
<keyword evidence="4" id="KW-0934">Plastid</keyword>
<dbReference type="GO" id="GO:0015035">
    <property type="term" value="F:protein-disulfide reductase activity"/>
    <property type="evidence" value="ECO:0007669"/>
    <property type="project" value="InterPro"/>
</dbReference>
<evidence type="ECO:0000256" key="10">
    <source>
        <dbReference type="ARBA" id="ARBA00024039"/>
    </source>
</evidence>
<evidence type="ECO:0000259" key="11">
    <source>
        <dbReference type="Pfam" id="PF00085"/>
    </source>
</evidence>
<keyword evidence="13" id="KW-1185">Reference proteome</keyword>
<dbReference type="CDD" id="cd02947">
    <property type="entry name" value="TRX_family"/>
    <property type="match status" value="1"/>
</dbReference>
<evidence type="ECO:0000256" key="5">
    <source>
        <dbReference type="ARBA" id="ARBA00022946"/>
    </source>
</evidence>
<reference evidence="12" key="3">
    <citation type="submission" date="2020-12" db="UniProtKB">
        <authorList>
            <consortium name="EnsemblPlants"/>
        </authorList>
    </citation>
    <scope>IDENTIFICATION</scope>
</reference>
<keyword evidence="2" id="KW-0813">Transport</keyword>
<evidence type="ECO:0000256" key="9">
    <source>
        <dbReference type="ARBA" id="ARBA00023284"/>
    </source>
</evidence>
<evidence type="ECO:0000256" key="1">
    <source>
        <dbReference type="ARBA" id="ARBA00004229"/>
    </source>
</evidence>
<evidence type="ECO:0000256" key="4">
    <source>
        <dbReference type="ARBA" id="ARBA00022640"/>
    </source>
</evidence>
<evidence type="ECO:0000313" key="13">
    <source>
        <dbReference type="Proteomes" id="UP000006727"/>
    </source>
</evidence>
<keyword evidence="9" id="KW-0676">Redox-active center</keyword>
<protein>
    <recommendedName>
        <fullName evidence="11">Thioredoxin domain-containing protein</fullName>
    </recommendedName>
</protein>
<sequence>MAATASMSSLTSASTSYLSQRVTASRAAGHGIFSKVSPSDQNSSFFGVRLWVRGATQPNDRNLGVGFSIRAASGAKGDHLVLAMEYGDRVRFLKIDTDEEHELADQMKIRGLPTMVFVSQDTEKLAIRTEGLLSSKDIRDIIEKELDAPQGDLAMDAE</sequence>
<dbReference type="InterPro" id="IPR044182">
    <property type="entry name" value="CITRX"/>
</dbReference>
<keyword evidence="7" id="KW-0560">Oxidoreductase</keyword>
<reference evidence="12 13" key="2">
    <citation type="journal article" date="2018" name="Plant J.">
        <title>The Physcomitrella patens chromosome-scale assembly reveals moss genome structure and evolution.</title>
        <authorList>
            <person name="Lang D."/>
            <person name="Ullrich K.K."/>
            <person name="Murat F."/>
            <person name="Fuchs J."/>
            <person name="Jenkins J."/>
            <person name="Haas F.B."/>
            <person name="Piednoel M."/>
            <person name="Gundlach H."/>
            <person name="Van Bel M."/>
            <person name="Meyberg R."/>
            <person name="Vives C."/>
            <person name="Morata J."/>
            <person name="Symeonidi A."/>
            <person name="Hiss M."/>
            <person name="Muchero W."/>
            <person name="Kamisugi Y."/>
            <person name="Saleh O."/>
            <person name="Blanc G."/>
            <person name="Decker E.L."/>
            <person name="van Gessel N."/>
            <person name="Grimwood J."/>
            <person name="Hayes R.D."/>
            <person name="Graham S.W."/>
            <person name="Gunter L.E."/>
            <person name="McDaniel S.F."/>
            <person name="Hoernstein S.N.W."/>
            <person name="Larsson A."/>
            <person name="Li F.W."/>
            <person name="Perroud P.F."/>
            <person name="Phillips J."/>
            <person name="Ranjan P."/>
            <person name="Rokshar D.S."/>
            <person name="Rothfels C.J."/>
            <person name="Schneider L."/>
            <person name="Shu S."/>
            <person name="Stevenson D.W."/>
            <person name="Thummler F."/>
            <person name="Tillich M."/>
            <person name="Villarreal Aguilar J.C."/>
            <person name="Widiez T."/>
            <person name="Wong G.K."/>
            <person name="Wymore A."/>
            <person name="Zhang Y."/>
            <person name="Zimmer A.D."/>
            <person name="Quatrano R.S."/>
            <person name="Mayer K.F.X."/>
            <person name="Goodstein D."/>
            <person name="Casacuberta J.M."/>
            <person name="Vandepoele K."/>
            <person name="Reski R."/>
            <person name="Cuming A.C."/>
            <person name="Tuskan G.A."/>
            <person name="Maumus F."/>
            <person name="Salse J."/>
            <person name="Schmutz J."/>
            <person name="Rensing S.A."/>
        </authorList>
    </citation>
    <scope>NUCLEOTIDE SEQUENCE [LARGE SCALE GENOMIC DNA]</scope>
    <source>
        <strain evidence="12 13">cv. Gransden 2004</strain>
    </source>
</reference>
<dbReference type="AlphaFoldDB" id="A0A7I4FPF7"/>
<keyword evidence="3" id="KW-0150">Chloroplast</keyword>
<keyword evidence="8" id="KW-1015">Disulfide bond</keyword>
<evidence type="ECO:0000256" key="8">
    <source>
        <dbReference type="ARBA" id="ARBA00023157"/>
    </source>
</evidence>
<name>A0A7I4FPF7_PHYPA</name>
<reference evidence="12 13" key="1">
    <citation type="journal article" date="2008" name="Science">
        <title>The Physcomitrella genome reveals evolutionary insights into the conquest of land by plants.</title>
        <authorList>
            <person name="Rensing S."/>
            <person name="Lang D."/>
            <person name="Zimmer A."/>
            <person name="Terry A."/>
            <person name="Salamov A."/>
            <person name="Shapiro H."/>
            <person name="Nishiyama T."/>
            <person name="Perroud P.-F."/>
            <person name="Lindquist E."/>
            <person name="Kamisugi Y."/>
            <person name="Tanahashi T."/>
            <person name="Sakakibara K."/>
            <person name="Fujita T."/>
            <person name="Oishi K."/>
            <person name="Shin-I T."/>
            <person name="Kuroki Y."/>
            <person name="Toyoda A."/>
            <person name="Suzuki Y."/>
            <person name="Hashimoto A."/>
            <person name="Yamaguchi K."/>
            <person name="Sugano A."/>
            <person name="Kohara Y."/>
            <person name="Fujiyama A."/>
            <person name="Anterola A."/>
            <person name="Aoki S."/>
            <person name="Ashton N."/>
            <person name="Barbazuk W.B."/>
            <person name="Barker E."/>
            <person name="Bennetzen J."/>
            <person name="Bezanilla M."/>
            <person name="Blankenship R."/>
            <person name="Cho S.H."/>
            <person name="Dutcher S."/>
            <person name="Estelle M."/>
            <person name="Fawcett J.A."/>
            <person name="Gundlach H."/>
            <person name="Hanada K."/>
            <person name="Heyl A."/>
            <person name="Hicks K.A."/>
            <person name="Hugh J."/>
            <person name="Lohr M."/>
            <person name="Mayer K."/>
            <person name="Melkozernov A."/>
            <person name="Murata T."/>
            <person name="Nelson D."/>
            <person name="Pils B."/>
            <person name="Prigge M."/>
            <person name="Reiss B."/>
            <person name="Renner T."/>
            <person name="Rombauts S."/>
            <person name="Rushton P."/>
            <person name="Sanderfoot A."/>
            <person name="Schween G."/>
            <person name="Shiu S.-H."/>
            <person name="Stueber K."/>
            <person name="Theodoulou F.L."/>
            <person name="Tu H."/>
            <person name="Van de Peer Y."/>
            <person name="Verrier P.J."/>
            <person name="Waters E."/>
            <person name="Wood A."/>
            <person name="Yang L."/>
            <person name="Cove D."/>
            <person name="Cuming A."/>
            <person name="Hasebe M."/>
            <person name="Lucas S."/>
            <person name="Mishler D.B."/>
            <person name="Reski R."/>
            <person name="Grigoriev I."/>
            <person name="Quatrano R.S."/>
            <person name="Boore J.L."/>
        </authorList>
    </citation>
    <scope>NUCLEOTIDE SEQUENCE [LARGE SCALE GENOMIC DNA]</scope>
    <source>
        <strain evidence="12 13">cv. Gransden 2004</strain>
    </source>
</reference>
<gene>
    <name evidence="12" type="primary">LOC112281725</name>
</gene>
<dbReference type="Gene3D" id="3.40.30.10">
    <property type="entry name" value="Glutaredoxin"/>
    <property type="match status" value="1"/>
</dbReference>
<comment type="similarity">
    <text evidence="10">Belongs to the thioredoxin family. Plant CITRX-type subfamily.</text>
</comment>
<evidence type="ECO:0000256" key="3">
    <source>
        <dbReference type="ARBA" id="ARBA00022528"/>
    </source>
</evidence>
<accession>A0A7I4FPF7</accession>
<dbReference type="PANTHER" id="PTHR47834:SF2">
    <property type="entry name" value="THIOREDOXIN-LIKE PROTEIN CITRX, CHLOROPLASTIC"/>
    <property type="match status" value="1"/>
</dbReference>
<dbReference type="PANTHER" id="PTHR47834">
    <property type="entry name" value="THIOREDOXIN-LIKE PROTEIN CITRX, CHLOROPLASTIC"/>
    <property type="match status" value="1"/>
</dbReference>
<comment type="subcellular location">
    <subcellularLocation>
        <location evidence="1">Plastid</location>
        <location evidence="1">Chloroplast</location>
    </subcellularLocation>
</comment>
<dbReference type="SUPFAM" id="SSF52833">
    <property type="entry name" value="Thioredoxin-like"/>
    <property type="match status" value="1"/>
</dbReference>
<evidence type="ECO:0000256" key="7">
    <source>
        <dbReference type="ARBA" id="ARBA00023002"/>
    </source>
</evidence>
<evidence type="ECO:0000256" key="6">
    <source>
        <dbReference type="ARBA" id="ARBA00022982"/>
    </source>
</evidence>
<dbReference type="InterPro" id="IPR036249">
    <property type="entry name" value="Thioredoxin-like_sf"/>
</dbReference>
<dbReference type="EnsemblPlants" id="Pp3c4_27660V3.3">
    <property type="protein sequence ID" value="Pp3c4_27660V3.3"/>
    <property type="gene ID" value="Pp3c4_27660"/>
</dbReference>
<dbReference type="Pfam" id="PF00085">
    <property type="entry name" value="Thioredoxin"/>
    <property type="match status" value="1"/>
</dbReference>
<dbReference type="InterPro" id="IPR013766">
    <property type="entry name" value="Thioredoxin_domain"/>
</dbReference>
<evidence type="ECO:0000313" key="12">
    <source>
        <dbReference type="EnsemblPlants" id="Pp3c4_27660V3.3"/>
    </source>
</evidence>
<dbReference type="EMBL" id="ABEU02000004">
    <property type="status" value="NOT_ANNOTATED_CDS"/>
    <property type="molecule type" value="Genomic_DNA"/>
</dbReference>
<dbReference type="Proteomes" id="UP000006727">
    <property type="component" value="Chromosome 4"/>
</dbReference>